<proteinExistence type="inferred from homology"/>
<organism evidence="15 16">
    <name type="scientific">Pseudomonas luteola</name>
    <dbReference type="NCBI Taxonomy" id="47886"/>
    <lineage>
        <taxon>Bacteria</taxon>
        <taxon>Pseudomonadati</taxon>
        <taxon>Pseudomonadota</taxon>
        <taxon>Gammaproteobacteria</taxon>
        <taxon>Pseudomonadales</taxon>
        <taxon>Pseudomonadaceae</taxon>
        <taxon>Pseudomonas</taxon>
    </lineage>
</organism>
<dbReference type="RefSeq" id="WP_073449826.1">
    <property type="nucleotide sequence ID" value="NZ_FQYS01000004.1"/>
</dbReference>
<dbReference type="PRINTS" id="PR01032">
    <property type="entry name" value="PHAGEIV"/>
</dbReference>
<evidence type="ECO:0000259" key="14">
    <source>
        <dbReference type="Pfam" id="PF21305"/>
    </source>
</evidence>
<evidence type="ECO:0000256" key="3">
    <source>
        <dbReference type="ARBA" id="ARBA00022448"/>
    </source>
</evidence>
<feature type="compositionally biased region" description="Low complexity" evidence="11">
    <location>
        <begin position="429"/>
        <end position="445"/>
    </location>
</feature>
<dbReference type="InterPro" id="IPR049371">
    <property type="entry name" value="GspD-like_N0"/>
</dbReference>
<keyword evidence="8" id="KW-0472">Membrane</keyword>
<evidence type="ECO:0000259" key="12">
    <source>
        <dbReference type="Pfam" id="PF00263"/>
    </source>
</evidence>
<dbReference type="PANTHER" id="PTHR30332:SF25">
    <property type="entry name" value="SECRETIN XPSD"/>
    <property type="match status" value="1"/>
</dbReference>
<comment type="subcellular location">
    <subcellularLocation>
        <location evidence="1 10">Cell outer membrane</location>
    </subcellularLocation>
</comment>
<sequence length="752" mass="79809">MATATLLAGCISPATDTQQDDALLREGLAGTGSQRPLVREPSPNVPSSAETGDTPRTPARSQIIRGDNRFINSRVTPAAKPSAAPDGGVVFNFNNQPIRAVINSILGDLLQVNYTIAQDVKGEVTFSTSKPVAKTEALSILETLLSWTNNALVREGDRYMVVPANQAVAGRMVPALQMPEPGSGLSARLFQLDYISATEMQKLLKPFARENAFLLVDPSRNVIALAGTPDELANYQRTISTFDVNWLKGMSIGVFGLQRASVAELMPELDRLFGPQSGTPLAGMLRFLPIERTNAVVAISSQPEYLNEVRQWIETIDKGGGNEPQMYVYDVRNMKATDLARYLRQIYSNEAVSEEPEAQVAPGLRTTTLSTGTNTSTTGTTGITGSSQGLGGLGSNGLSTSIGSNSGIGGGNTGNSTTGNRNASDTDNENSNSSASGGSDSNTNDAGVRITAQKSSNQLLIRTRPSQWNEIQSAIKRLDNAPMQVQIETRVLEVSLTGSLSLGVQWYLGHLAGNSSTEGIANTSGSQGALGQGGAALSSSDALFYSFVSNNLQVALHALETNGNTRVLSAPSLVVMNNQQAQIQVGDNIPITQTSVSTTSDSTFSSVQYVQTGVILDVVPRINPGGLVYMDIQQQVSDASSTTDANGNPSISTRAVTTQVAVQSGQTVLLGGLIQQSEAETDNSVPYLSRIPGLHWLFGSTARNKGRSELIVLITPRVITSNSQASQITDEYRQQLQLISPIKPISQIDTSR</sequence>
<keyword evidence="3 10" id="KW-0813">Transport</keyword>
<dbReference type="Gene3D" id="3.55.50.30">
    <property type="match status" value="1"/>
</dbReference>
<evidence type="ECO:0000256" key="8">
    <source>
        <dbReference type="ARBA" id="ARBA00023136"/>
    </source>
</evidence>
<feature type="domain" description="NolW-like" evidence="13">
    <location>
        <begin position="254"/>
        <end position="319"/>
    </location>
</feature>
<dbReference type="Pfam" id="PF03958">
    <property type="entry name" value="Secretin_N"/>
    <property type="match status" value="3"/>
</dbReference>
<reference evidence="15 16" key="1">
    <citation type="submission" date="2020-10" db="EMBL/GenBank/DDBJ databases">
        <title>Genome sequences of Pseudomonas isolates.</title>
        <authorList>
            <person name="Wessels L."/>
            <person name="Reich F."/>
            <person name="Hammerl J."/>
        </authorList>
    </citation>
    <scope>NUCLEOTIDE SEQUENCE [LARGE SCALE GENOMIC DNA]</scope>
    <source>
        <strain evidence="15 16">20-MO00624-0</strain>
    </source>
</reference>
<dbReference type="InterPro" id="IPR050810">
    <property type="entry name" value="Bact_Secretion_Sys_Channel"/>
</dbReference>
<dbReference type="PANTHER" id="PTHR30332">
    <property type="entry name" value="PROBABLE GENERAL SECRETION PATHWAY PROTEIN D"/>
    <property type="match status" value="1"/>
</dbReference>
<evidence type="ECO:0000256" key="6">
    <source>
        <dbReference type="ARBA" id="ARBA00022729"/>
    </source>
</evidence>
<feature type="domain" description="NolW-like" evidence="13">
    <location>
        <begin position="328"/>
        <end position="484"/>
    </location>
</feature>
<evidence type="ECO:0000256" key="5">
    <source>
        <dbReference type="ARBA" id="ARBA00022692"/>
    </source>
</evidence>
<evidence type="ECO:0000256" key="4">
    <source>
        <dbReference type="ARBA" id="ARBA00022452"/>
    </source>
</evidence>
<feature type="domain" description="GspD-like N0" evidence="14">
    <location>
        <begin position="92"/>
        <end position="156"/>
    </location>
</feature>
<evidence type="ECO:0000256" key="11">
    <source>
        <dbReference type="SAM" id="MobiDB-lite"/>
    </source>
</evidence>
<comment type="caution">
    <text evidence="15">The sequence shown here is derived from an EMBL/GenBank/DDBJ whole genome shotgun (WGS) entry which is preliminary data.</text>
</comment>
<feature type="domain" description="Type II/III secretion system secretin-like" evidence="12">
    <location>
        <begin position="558"/>
        <end position="719"/>
    </location>
</feature>
<evidence type="ECO:0000259" key="13">
    <source>
        <dbReference type="Pfam" id="PF03958"/>
    </source>
</evidence>
<evidence type="ECO:0000313" key="15">
    <source>
        <dbReference type="EMBL" id="MBF8641084.1"/>
    </source>
</evidence>
<evidence type="ECO:0000256" key="9">
    <source>
        <dbReference type="ARBA" id="ARBA00023237"/>
    </source>
</evidence>
<dbReference type="EMBL" id="JADMCD010000004">
    <property type="protein sequence ID" value="MBF8641084.1"/>
    <property type="molecule type" value="Genomic_DNA"/>
</dbReference>
<dbReference type="InterPro" id="IPR038591">
    <property type="entry name" value="NolW-like_sf"/>
</dbReference>
<protein>
    <submittedName>
        <fullName evidence="15">Type II secretion system secretin GspD</fullName>
    </submittedName>
</protein>
<evidence type="ECO:0000256" key="1">
    <source>
        <dbReference type="ARBA" id="ARBA00004442"/>
    </source>
</evidence>
<dbReference type="InterPro" id="IPR001775">
    <property type="entry name" value="GspD/PilQ"/>
</dbReference>
<evidence type="ECO:0000256" key="2">
    <source>
        <dbReference type="ARBA" id="ARBA00006980"/>
    </source>
</evidence>
<keyword evidence="7" id="KW-0653">Protein transport</keyword>
<evidence type="ECO:0000313" key="16">
    <source>
        <dbReference type="Proteomes" id="UP000626180"/>
    </source>
</evidence>
<evidence type="ECO:0000256" key="7">
    <source>
        <dbReference type="ARBA" id="ARBA00022927"/>
    </source>
</evidence>
<dbReference type="Pfam" id="PF21305">
    <property type="entry name" value="type_II_gspD_N0"/>
    <property type="match status" value="1"/>
</dbReference>
<dbReference type="PRINTS" id="PR00811">
    <property type="entry name" value="BCTERIALGSPD"/>
</dbReference>
<dbReference type="Pfam" id="PF00263">
    <property type="entry name" value="Secretin"/>
    <property type="match status" value="1"/>
</dbReference>
<evidence type="ECO:0000256" key="10">
    <source>
        <dbReference type="RuleBase" id="RU004004"/>
    </source>
</evidence>
<feature type="compositionally biased region" description="Low complexity" evidence="11">
    <location>
        <begin position="366"/>
        <end position="387"/>
    </location>
</feature>
<accession>A0ABS0FL94</accession>
<feature type="domain" description="NolW-like" evidence="13">
    <location>
        <begin position="188"/>
        <end position="246"/>
    </location>
</feature>
<name>A0ABS0FL94_PSELU</name>
<keyword evidence="4" id="KW-1134">Transmembrane beta strand</keyword>
<keyword evidence="16" id="KW-1185">Reference proteome</keyword>
<dbReference type="InterPro" id="IPR005644">
    <property type="entry name" value="NolW-like"/>
</dbReference>
<dbReference type="NCBIfam" id="TIGR02517">
    <property type="entry name" value="type_II_gspD"/>
    <property type="match status" value="1"/>
</dbReference>
<comment type="similarity">
    <text evidence="2">Belongs to the bacterial secretin family. GSP D subfamily.</text>
</comment>
<keyword evidence="5" id="KW-0812">Transmembrane</keyword>
<keyword evidence="6" id="KW-0732">Signal</keyword>
<keyword evidence="9" id="KW-0998">Cell outer membrane</keyword>
<feature type="region of interest" description="Disordered" evidence="11">
    <location>
        <begin position="28"/>
        <end position="60"/>
    </location>
</feature>
<dbReference type="InterPro" id="IPR004846">
    <property type="entry name" value="T2SS/T3SS_dom"/>
</dbReference>
<dbReference type="Proteomes" id="UP000626180">
    <property type="component" value="Unassembled WGS sequence"/>
</dbReference>
<feature type="compositionally biased region" description="Low complexity" evidence="11">
    <location>
        <begin position="396"/>
        <end position="405"/>
    </location>
</feature>
<dbReference type="Gene3D" id="3.30.1370.120">
    <property type="match status" value="3"/>
</dbReference>
<gene>
    <name evidence="15" type="primary">gspD</name>
    <name evidence="15" type="ORF">IRZ65_10345</name>
</gene>
<feature type="region of interest" description="Disordered" evidence="11">
    <location>
        <begin position="352"/>
        <end position="446"/>
    </location>
</feature>
<dbReference type="InterPro" id="IPR013356">
    <property type="entry name" value="T2SS_GspD"/>
</dbReference>